<reference evidence="2 3" key="1">
    <citation type="submission" date="2018-08" db="EMBL/GenBank/DDBJ databases">
        <title>Draft genome of the lignicolous fungus Coniochaeta pulveracea.</title>
        <authorList>
            <person name="Borstlap C.J."/>
            <person name="De Witt R.N."/>
            <person name="Botha A."/>
            <person name="Volschenk H."/>
        </authorList>
    </citation>
    <scope>NUCLEOTIDE SEQUENCE [LARGE SCALE GENOMIC DNA]</scope>
    <source>
        <strain evidence="2 3">CAB683</strain>
    </source>
</reference>
<dbReference type="InterPro" id="IPR024624">
    <property type="entry name" value="Pyridox_Oxase_Alr4036_FMN-bd"/>
</dbReference>
<dbReference type="PANTHER" id="PTHR28243:SF1">
    <property type="entry name" value="PYRIDOXAMINE 5'-PHOSPHATE OXIDASE ALR4036 FAMILY FMN-BINDING DOMAIN-CONTAINING PROTEIN"/>
    <property type="match status" value="1"/>
</dbReference>
<name>A0A420YLU4_9PEZI</name>
<keyword evidence="3" id="KW-1185">Reference proteome</keyword>
<dbReference type="STRING" id="177199.A0A420YLU4"/>
<accession>A0A420YLU4</accession>
<feature type="domain" description="Pyridoxamine 5'-phosphate oxidase Alr4036 family FMN-binding" evidence="1">
    <location>
        <begin position="44"/>
        <end position="172"/>
    </location>
</feature>
<dbReference type="Pfam" id="PF12766">
    <property type="entry name" value="Pyridox_oxase_2"/>
    <property type="match status" value="1"/>
</dbReference>
<gene>
    <name evidence="2" type="ORF">DL546_004534</name>
</gene>
<sequence length="316" mass="34952">MPPSSPRARLSIIRNLIAPSSSSSTSRAMTSMAHQVPSNPCTPAPWRDSFLKHVSSMKTPTFVLSTLQPVPKDEAPSASLRVVPRARTCIYRGLWTELPENKHNTAPRNPSGFESDLPTLTTDARMGKAGEVIDTAGEISAGKTGGGGPVEAVYWIEEYGTQWRIRGSAWILGPDVEQEEGRRTREVISSRMRKNGVGPVSADAEDFSWKKEITAHFGNLAPGMRGTFRGPPPGEPITLPIEEGYELGQQVDDLEDEKARANFRVMVIVPEEVDQVDYSDPSKPRRWLYTYRGKGWQAHHSGGEIIGEWEKVEVYP</sequence>
<dbReference type="Gene3D" id="2.30.110.10">
    <property type="entry name" value="Electron Transport, Fmn-binding Protein, Chain A"/>
    <property type="match status" value="1"/>
</dbReference>
<evidence type="ECO:0000313" key="2">
    <source>
        <dbReference type="EMBL" id="RKU48776.1"/>
    </source>
</evidence>
<organism evidence="2 3">
    <name type="scientific">Coniochaeta pulveracea</name>
    <dbReference type="NCBI Taxonomy" id="177199"/>
    <lineage>
        <taxon>Eukaryota</taxon>
        <taxon>Fungi</taxon>
        <taxon>Dikarya</taxon>
        <taxon>Ascomycota</taxon>
        <taxon>Pezizomycotina</taxon>
        <taxon>Sordariomycetes</taxon>
        <taxon>Sordariomycetidae</taxon>
        <taxon>Coniochaetales</taxon>
        <taxon>Coniochaetaceae</taxon>
        <taxon>Coniochaeta</taxon>
    </lineage>
</organism>
<dbReference type="PANTHER" id="PTHR28243">
    <property type="entry name" value="AGL049CP"/>
    <property type="match status" value="1"/>
</dbReference>
<evidence type="ECO:0000259" key="1">
    <source>
        <dbReference type="Pfam" id="PF12766"/>
    </source>
</evidence>
<dbReference type="EMBL" id="QVQW01000003">
    <property type="protein sequence ID" value="RKU48776.1"/>
    <property type="molecule type" value="Genomic_DNA"/>
</dbReference>
<evidence type="ECO:0000313" key="3">
    <source>
        <dbReference type="Proteomes" id="UP000275385"/>
    </source>
</evidence>
<dbReference type="InterPro" id="IPR012349">
    <property type="entry name" value="Split_barrel_FMN-bd"/>
</dbReference>
<proteinExistence type="predicted"/>
<dbReference type="Proteomes" id="UP000275385">
    <property type="component" value="Unassembled WGS sequence"/>
</dbReference>
<dbReference type="SUPFAM" id="SSF50475">
    <property type="entry name" value="FMN-binding split barrel"/>
    <property type="match status" value="1"/>
</dbReference>
<protein>
    <recommendedName>
        <fullName evidence="1">Pyridoxamine 5'-phosphate oxidase Alr4036 family FMN-binding domain-containing protein</fullName>
    </recommendedName>
</protein>
<dbReference type="AlphaFoldDB" id="A0A420YLU4"/>
<dbReference type="OrthoDB" id="5394411at2759"/>
<comment type="caution">
    <text evidence="2">The sequence shown here is derived from an EMBL/GenBank/DDBJ whole genome shotgun (WGS) entry which is preliminary data.</text>
</comment>
<dbReference type="GO" id="GO:0010181">
    <property type="term" value="F:FMN binding"/>
    <property type="evidence" value="ECO:0007669"/>
    <property type="project" value="InterPro"/>
</dbReference>